<evidence type="ECO:0000256" key="4">
    <source>
        <dbReference type="ARBA" id="ARBA00022898"/>
    </source>
</evidence>
<comment type="cofactor">
    <cofactor evidence="1">
        <name>pyridoxal 5'-phosphate</name>
        <dbReference type="ChEBI" id="CHEBI:597326"/>
    </cofactor>
</comment>
<dbReference type="InterPro" id="IPR000192">
    <property type="entry name" value="Aminotrans_V_dom"/>
</dbReference>
<dbReference type="InterPro" id="IPR015421">
    <property type="entry name" value="PyrdxlP-dep_Trfase_major"/>
</dbReference>
<dbReference type="GO" id="GO:0031071">
    <property type="term" value="F:cysteine desulfurase activity"/>
    <property type="evidence" value="ECO:0007669"/>
    <property type="project" value="UniProtKB-EC"/>
</dbReference>
<dbReference type="AlphaFoldDB" id="E1R7D3"/>
<keyword evidence="8" id="KW-1185">Reference proteome</keyword>
<comment type="similarity">
    <text evidence="2">Belongs to the class-V pyridoxal-phosphate-dependent aminotransferase family. Csd subfamily.</text>
</comment>
<evidence type="ECO:0000256" key="2">
    <source>
        <dbReference type="ARBA" id="ARBA00010447"/>
    </source>
</evidence>
<feature type="domain" description="Aminotransferase class V" evidence="6">
    <location>
        <begin position="5"/>
        <end position="388"/>
    </location>
</feature>
<proteinExistence type="inferred from homology"/>
<evidence type="ECO:0000256" key="3">
    <source>
        <dbReference type="ARBA" id="ARBA00012239"/>
    </source>
</evidence>
<dbReference type="eggNOG" id="COG0520">
    <property type="taxonomic scope" value="Bacteria"/>
</dbReference>
<dbReference type="InterPro" id="IPR016454">
    <property type="entry name" value="Cysteine_dSase"/>
</dbReference>
<evidence type="ECO:0000313" key="8">
    <source>
        <dbReference type="Proteomes" id="UP000002318"/>
    </source>
</evidence>
<dbReference type="Proteomes" id="UP000002318">
    <property type="component" value="Chromosome"/>
</dbReference>
<keyword evidence="4" id="KW-0663">Pyridoxal phosphate</keyword>
<protein>
    <recommendedName>
        <fullName evidence="3">cysteine desulfurase</fullName>
        <ecNumber evidence="3">2.8.1.7</ecNumber>
    </recommendedName>
</protein>
<evidence type="ECO:0000259" key="6">
    <source>
        <dbReference type="Pfam" id="PF00266"/>
    </source>
</evidence>
<dbReference type="PIRSF" id="PIRSF005572">
    <property type="entry name" value="NifS"/>
    <property type="match status" value="1"/>
</dbReference>
<evidence type="ECO:0000313" key="7">
    <source>
        <dbReference type="EMBL" id="ADK82638.1"/>
    </source>
</evidence>
<reference evidence="7 8" key="1">
    <citation type="journal article" date="2010" name="Stand. Genomic Sci.">
        <title>Complete genome sequence of Spirochaeta smaragdinae type strain (SEBR 4228).</title>
        <authorList>
            <person name="Mavromatis K."/>
            <person name="Yasawong M."/>
            <person name="Chertkov O."/>
            <person name="Lapidus A."/>
            <person name="Lucas S."/>
            <person name="Nolan M."/>
            <person name="Del Rio T.G."/>
            <person name="Tice H."/>
            <person name="Cheng J.F."/>
            <person name="Pitluck S."/>
            <person name="Liolios K."/>
            <person name="Ivanova N."/>
            <person name="Tapia R."/>
            <person name="Han C."/>
            <person name="Bruce D."/>
            <person name="Goodwin L."/>
            <person name="Pati A."/>
            <person name="Chen A."/>
            <person name="Palaniappan K."/>
            <person name="Land M."/>
            <person name="Hauser L."/>
            <person name="Chang Y.J."/>
            <person name="Jeffries C.D."/>
            <person name="Detter J.C."/>
            <person name="Rohde M."/>
            <person name="Brambilla E."/>
            <person name="Spring S."/>
            <person name="Goker M."/>
            <person name="Sikorski J."/>
            <person name="Woyke T."/>
            <person name="Bristow J."/>
            <person name="Eisen J.A."/>
            <person name="Markowitz V."/>
            <person name="Hugenholtz P."/>
            <person name="Klenk H.P."/>
            <person name="Kyrpides N.C."/>
        </authorList>
    </citation>
    <scope>NUCLEOTIDE SEQUENCE [LARGE SCALE GENOMIC DNA]</scope>
    <source>
        <strain evidence="8">DSM 11293 / JCM 15392 / SEBR 4228</strain>
    </source>
</reference>
<dbReference type="Pfam" id="PF00266">
    <property type="entry name" value="Aminotran_5"/>
    <property type="match status" value="1"/>
</dbReference>
<dbReference type="EC" id="2.8.1.7" evidence="3"/>
<sequence>MDPLYLDNGATSWPKPPEVARAMADFLSDVGASPGRAGHRLALEAGRIVYDTREALAEFFGLKDPMRVVFTSNVTEALNLVLRGLLIPGDRVIVSSMEHNAVMRPLRFLEQQGVTVETLPCDAEGRTDPRELELALEKPAKLVVVNHASNVTGTVQPLGRFGAVVRQRRKALGTQYPLFLVDTAQSAGSIPIDMEHDGVDILVFTGHKGLLGPTGTGGALFGPYVPVDTIKPLIRGGTGSRSERETQPEFLPDRFESGTMNSVGLAGLLAALTWIRGRGVVELQRREAALSMRLYEALAEMKGIRLYGPDRRPGFPLPEAGCCTGILSFNIDGMPCSEAGMRLDEEYGILCRVGLHCAPSAHRSIGTFPEGTIRFGVGPFTNDGDIDRAVDAVSRLSGEVQ</sequence>
<dbReference type="KEGG" id="ssm:Spirs_3550"/>
<dbReference type="RefSeq" id="WP_013256097.1">
    <property type="nucleotide sequence ID" value="NC_014364.1"/>
</dbReference>
<dbReference type="STRING" id="573413.Spirs_3550"/>
<dbReference type="Gene3D" id="3.40.640.10">
    <property type="entry name" value="Type I PLP-dependent aspartate aminotransferase-like (Major domain)"/>
    <property type="match status" value="1"/>
</dbReference>
<dbReference type="HOGENOM" id="CLU_003433_2_4_12"/>
<dbReference type="OrthoDB" id="9804366at2"/>
<accession>E1R7D3</accession>
<organism evidence="7 8">
    <name type="scientific">Sediminispirochaeta smaragdinae (strain DSM 11293 / JCM 15392 / SEBR 4228)</name>
    <name type="common">Spirochaeta smaragdinae</name>
    <dbReference type="NCBI Taxonomy" id="573413"/>
    <lineage>
        <taxon>Bacteria</taxon>
        <taxon>Pseudomonadati</taxon>
        <taxon>Spirochaetota</taxon>
        <taxon>Spirochaetia</taxon>
        <taxon>Spirochaetales</taxon>
        <taxon>Spirochaetaceae</taxon>
        <taxon>Sediminispirochaeta</taxon>
    </lineage>
</organism>
<dbReference type="SUPFAM" id="SSF53383">
    <property type="entry name" value="PLP-dependent transferases"/>
    <property type="match status" value="1"/>
</dbReference>
<name>E1R7D3_SEDSS</name>
<evidence type="ECO:0000256" key="1">
    <source>
        <dbReference type="ARBA" id="ARBA00001933"/>
    </source>
</evidence>
<dbReference type="EMBL" id="CP002116">
    <property type="protein sequence ID" value="ADK82638.1"/>
    <property type="molecule type" value="Genomic_DNA"/>
</dbReference>
<evidence type="ECO:0000256" key="5">
    <source>
        <dbReference type="ARBA" id="ARBA00050776"/>
    </source>
</evidence>
<dbReference type="PANTHER" id="PTHR43586:SF4">
    <property type="entry name" value="ISOPENICILLIN N EPIMERASE"/>
    <property type="match status" value="1"/>
</dbReference>
<dbReference type="InterPro" id="IPR015424">
    <property type="entry name" value="PyrdxlP-dep_Trfase"/>
</dbReference>
<dbReference type="PANTHER" id="PTHR43586">
    <property type="entry name" value="CYSTEINE DESULFURASE"/>
    <property type="match status" value="1"/>
</dbReference>
<dbReference type="NCBIfam" id="TIGR01977">
    <property type="entry name" value="am_tr_V_EF2568"/>
    <property type="match status" value="1"/>
</dbReference>
<dbReference type="Gene3D" id="3.90.1150.10">
    <property type="entry name" value="Aspartate Aminotransferase, domain 1"/>
    <property type="match status" value="1"/>
</dbReference>
<comment type="catalytic activity">
    <reaction evidence="5">
        <text>(sulfur carrier)-H + L-cysteine = (sulfur carrier)-SH + L-alanine</text>
        <dbReference type="Rhea" id="RHEA:43892"/>
        <dbReference type="Rhea" id="RHEA-COMP:14737"/>
        <dbReference type="Rhea" id="RHEA-COMP:14739"/>
        <dbReference type="ChEBI" id="CHEBI:29917"/>
        <dbReference type="ChEBI" id="CHEBI:35235"/>
        <dbReference type="ChEBI" id="CHEBI:57972"/>
        <dbReference type="ChEBI" id="CHEBI:64428"/>
        <dbReference type="EC" id="2.8.1.7"/>
    </reaction>
</comment>
<dbReference type="InterPro" id="IPR015422">
    <property type="entry name" value="PyrdxlP-dep_Trfase_small"/>
</dbReference>
<dbReference type="InterPro" id="IPR010969">
    <property type="entry name" value="Cys_dSase-rel_unknwn_funct"/>
</dbReference>
<gene>
    <name evidence="7" type="ordered locus">Spirs_3550</name>
</gene>